<evidence type="ECO:0000313" key="2">
    <source>
        <dbReference type="EnsemblMetazoa" id="AMEM017023-PA"/>
    </source>
</evidence>
<evidence type="ECO:0000256" key="1">
    <source>
        <dbReference type="SAM" id="MobiDB-lite"/>
    </source>
</evidence>
<keyword evidence="3" id="KW-1185">Reference proteome</keyword>
<proteinExistence type="predicted"/>
<evidence type="ECO:0000313" key="3">
    <source>
        <dbReference type="Proteomes" id="UP000075903"/>
    </source>
</evidence>
<sequence length="260" mass="28113">MDKNKKKTVINGFIASAHGPEHPEQLDESDAQCSFTERTAVHRNCRKAVPPTGNDPNVPQTCMQMNCGWVVRYRIPCVVSCPHVPLFDVGTPKNATDHFIFALRSLIEAQQQAEGKTYAAAYVAKILHHHERFCTRYEIIIAQCGPPLATVTIQSLVGCCCCRRCCWLELSIIILSMRCHNSQPPAPAVTPSSVLVAGSFAFAVSTPILTAAALVAAFRNSAPFEAESEDGGDGERDGAGDRSAPFPFPTTGTNWAGVLV</sequence>
<feature type="region of interest" description="Disordered" evidence="1">
    <location>
        <begin position="225"/>
        <end position="250"/>
    </location>
</feature>
<name>A0A182VLK3_ANOME</name>
<dbReference type="Proteomes" id="UP000075903">
    <property type="component" value="Unassembled WGS sequence"/>
</dbReference>
<reference evidence="2" key="1">
    <citation type="submission" date="2020-05" db="UniProtKB">
        <authorList>
            <consortium name="EnsemblMetazoa"/>
        </authorList>
    </citation>
    <scope>IDENTIFICATION</scope>
    <source>
        <strain evidence="2">MAF</strain>
    </source>
</reference>
<organism evidence="2 3">
    <name type="scientific">Anopheles merus</name>
    <name type="common">Mosquito</name>
    <dbReference type="NCBI Taxonomy" id="30066"/>
    <lineage>
        <taxon>Eukaryota</taxon>
        <taxon>Metazoa</taxon>
        <taxon>Ecdysozoa</taxon>
        <taxon>Arthropoda</taxon>
        <taxon>Hexapoda</taxon>
        <taxon>Insecta</taxon>
        <taxon>Pterygota</taxon>
        <taxon>Neoptera</taxon>
        <taxon>Endopterygota</taxon>
        <taxon>Diptera</taxon>
        <taxon>Nematocera</taxon>
        <taxon>Culicoidea</taxon>
        <taxon>Culicidae</taxon>
        <taxon>Anophelinae</taxon>
        <taxon>Anopheles</taxon>
    </lineage>
</organism>
<dbReference type="EnsemblMetazoa" id="AMEM017023-RA">
    <property type="protein sequence ID" value="AMEM017023-PA"/>
    <property type="gene ID" value="AMEM017023"/>
</dbReference>
<dbReference type="AlphaFoldDB" id="A0A182VLK3"/>
<accession>A0A182VLK3</accession>
<dbReference type="VEuPathDB" id="VectorBase:AMEM017023"/>
<protein>
    <submittedName>
        <fullName evidence="2">Uncharacterized protein</fullName>
    </submittedName>
</protein>